<dbReference type="STRING" id="868595.Desca_1693"/>
<dbReference type="Gene3D" id="3.40.220.10">
    <property type="entry name" value="Leucine Aminopeptidase, subunit E, domain 1"/>
    <property type="match status" value="1"/>
</dbReference>
<dbReference type="Pfam" id="PF13472">
    <property type="entry name" value="Lipase_GDSL_2"/>
    <property type="match status" value="1"/>
</dbReference>
<dbReference type="HOGENOM" id="CLU_051989_5_0_9"/>
<dbReference type="SUPFAM" id="SSF52266">
    <property type="entry name" value="SGNH hydrolase"/>
    <property type="match status" value="1"/>
</dbReference>
<dbReference type="GO" id="GO:0004622">
    <property type="term" value="F:phosphatidylcholine lysophospholipase activity"/>
    <property type="evidence" value="ECO:0007669"/>
    <property type="project" value="TreeGrafter"/>
</dbReference>
<dbReference type="PANTHER" id="PTHR30383:SF5">
    <property type="entry name" value="SGNH HYDROLASE-TYPE ESTERASE DOMAIN-CONTAINING PROTEIN"/>
    <property type="match status" value="1"/>
</dbReference>
<dbReference type="InterPro" id="IPR043472">
    <property type="entry name" value="Macro_dom-like"/>
</dbReference>
<proteinExistence type="predicted"/>
<name>F6B7I7_DESCC</name>
<dbReference type="InterPro" id="IPR051532">
    <property type="entry name" value="Ester_Hydrolysis_Enzymes"/>
</dbReference>
<dbReference type="Proteomes" id="UP000009226">
    <property type="component" value="Chromosome"/>
</dbReference>
<dbReference type="eggNOG" id="COG2755">
    <property type="taxonomic scope" value="Bacteria"/>
</dbReference>
<dbReference type="InterPro" id="IPR036514">
    <property type="entry name" value="SGNH_hydro_sf"/>
</dbReference>
<dbReference type="EMBL" id="CP002736">
    <property type="protein sequence ID" value="AEF94541.1"/>
    <property type="molecule type" value="Genomic_DNA"/>
</dbReference>
<dbReference type="SUPFAM" id="SSF52949">
    <property type="entry name" value="Macro domain-like"/>
    <property type="match status" value="1"/>
</dbReference>
<feature type="domain" description="SGNH hydrolase-type esterase" evidence="1">
    <location>
        <begin position="118"/>
        <end position="294"/>
    </location>
</feature>
<dbReference type="AlphaFoldDB" id="F6B7I7"/>
<sequence>MISVRQADLSVIKQQKDAGGMIRAHEAGTGPSYYSRVRAAVGEALRSAESRGLKSLLLPVVDSKRQDINPDMLAKIMVSEVRRHLTVSSGLTEVNFLLEDAAEVQAFANIINRTKIVCLGDSITYGYPDGPQFSWVAVLTKATGREFINRGVNGETTGQMLDRFAQDVLPEQPAYLILLGGANDGWQGVPLDEVQSNITQITEQALANGICPLLGLPTPLNIDQLLVHFAGTRQEAIAYEHRLNDIRSWVSQFAAQRGLLTLDFYTPLLSTDHMVGDANLLLDGGHPTHLGYRLLGEALVKQLTGKLHWSGY</sequence>
<evidence type="ECO:0000259" key="1">
    <source>
        <dbReference type="Pfam" id="PF13472"/>
    </source>
</evidence>
<dbReference type="CDD" id="cd04501">
    <property type="entry name" value="SGNH_hydrolase_like_4"/>
    <property type="match status" value="1"/>
</dbReference>
<dbReference type="KEGG" id="dca:Desca_1693"/>
<evidence type="ECO:0000313" key="2">
    <source>
        <dbReference type="EMBL" id="AEF94541.1"/>
    </source>
</evidence>
<reference evidence="2" key="1">
    <citation type="submission" date="2011-05" db="EMBL/GenBank/DDBJ databases">
        <title>Complete sequence of Desulfotomaculum carboxydivorans CO-1-SRB.</title>
        <authorList>
            <consortium name="US DOE Joint Genome Institute"/>
            <person name="Lucas S."/>
            <person name="Han J."/>
            <person name="Lapidus A."/>
            <person name="Cheng J.-F."/>
            <person name="Goodwin L."/>
            <person name="Pitluck S."/>
            <person name="Peters L."/>
            <person name="Mikhailova N."/>
            <person name="Lu M."/>
            <person name="Han C."/>
            <person name="Tapia R."/>
            <person name="Land M."/>
            <person name="Hauser L."/>
            <person name="Kyrpides N."/>
            <person name="Ivanova N."/>
            <person name="Pagani I."/>
            <person name="Stams A."/>
            <person name="Plugge C."/>
            <person name="Muyzer G."/>
            <person name="Kuever J."/>
            <person name="Parshina S."/>
            <person name="Ivanova A."/>
            <person name="Nazina T."/>
            <person name="Woyke T."/>
        </authorList>
    </citation>
    <scope>NUCLEOTIDE SEQUENCE [LARGE SCALE GENOMIC DNA]</scope>
    <source>
        <strain evidence="2">CO-1-SRB</strain>
    </source>
</reference>
<organism evidence="2 3">
    <name type="scientific">Desulfotomaculum nigrificans (strain DSM 14880 / VKM B-2319 / CO-1-SRB)</name>
    <name type="common">Desulfotomaculum carboxydivorans</name>
    <dbReference type="NCBI Taxonomy" id="868595"/>
    <lineage>
        <taxon>Bacteria</taxon>
        <taxon>Bacillati</taxon>
        <taxon>Bacillota</taxon>
        <taxon>Clostridia</taxon>
        <taxon>Eubacteriales</taxon>
        <taxon>Desulfotomaculaceae</taxon>
        <taxon>Desulfotomaculum</taxon>
    </lineage>
</organism>
<dbReference type="InterPro" id="IPR013830">
    <property type="entry name" value="SGNH_hydro"/>
</dbReference>
<accession>F6B7I7</accession>
<protein>
    <submittedName>
        <fullName evidence="2">Lipolytic protein G-D-S-L family</fullName>
    </submittedName>
</protein>
<gene>
    <name evidence="2" type="ordered locus">Desca_1693</name>
</gene>
<keyword evidence="3" id="KW-1185">Reference proteome</keyword>
<evidence type="ECO:0000313" key="3">
    <source>
        <dbReference type="Proteomes" id="UP000009226"/>
    </source>
</evidence>
<dbReference type="Gene3D" id="3.40.50.1110">
    <property type="entry name" value="SGNH hydrolase"/>
    <property type="match status" value="1"/>
</dbReference>
<dbReference type="PANTHER" id="PTHR30383">
    <property type="entry name" value="THIOESTERASE 1/PROTEASE 1/LYSOPHOSPHOLIPASE L1"/>
    <property type="match status" value="1"/>
</dbReference>
<dbReference type="RefSeq" id="WP_013810328.1">
    <property type="nucleotide sequence ID" value="NC_015565.1"/>
</dbReference>